<comment type="similarity">
    <text evidence="8">Belongs to the helicase family. PriA subfamily.</text>
</comment>
<comment type="function">
    <text evidence="8">Initiates the restart of stalled replication forks, which reloads the replicative helicase on sites other than the origin of replication. Recognizes and binds to abandoned replication forks and remodels them to uncover a helicase loading site. Promotes assembly of the primosome at these replication forks.</text>
</comment>
<dbReference type="AlphaFoldDB" id="A0A5C4LY20"/>
<dbReference type="Gene3D" id="3.40.1440.60">
    <property type="entry name" value="PriA, 3(prime) DNA-binding domain"/>
    <property type="match status" value="1"/>
</dbReference>
<proteinExistence type="inferred from homology"/>
<keyword evidence="4 8" id="KW-0547">Nucleotide-binding</keyword>
<dbReference type="InterPro" id="IPR027417">
    <property type="entry name" value="P-loop_NTPase"/>
</dbReference>
<dbReference type="InterPro" id="IPR042115">
    <property type="entry name" value="PriA_3primeBD_sf"/>
</dbReference>
<keyword evidence="7 8" id="KW-0238">DNA-binding</keyword>
<dbReference type="HAMAP" id="MF_00983">
    <property type="entry name" value="PriA"/>
    <property type="match status" value="1"/>
</dbReference>
<evidence type="ECO:0000256" key="7">
    <source>
        <dbReference type="ARBA" id="ARBA00023125"/>
    </source>
</evidence>
<comment type="caution">
    <text evidence="11">The sequence shown here is derived from an EMBL/GenBank/DDBJ whole genome shotgun (WGS) entry which is preliminary data.</text>
</comment>
<name>A0A5C4LY20_9PSEU</name>
<dbReference type="Proteomes" id="UP000305546">
    <property type="component" value="Unassembled WGS sequence"/>
</dbReference>
<evidence type="ECO:0000256" key="5">
    <source>
        <dbReference type="ARBA" id="ARBA00022833"/>
    </source>
</evidence>
<sequence length="678" mass="71795">MPERADTAALWDLPRAKKPAEGTPKAARKGRPEPAATGPIARIVVDVPLAHLDRTFDYQVPAKSDAEAVPGCRVRVRFAGQLVDGFLLERAATTEHTGRLAFLERVTSGEPVLSARLAALARTVAERYGGTMIDVLRLAIPPRHAKAEAEPARPRASVPAAPAGEGWSRYQRGEAFLDALRGNRQAHAVWQALPGEDWPARLAEAAAVVASAGRGAVLVVPDQRDLARLHAACVAVAGDEAVVALSADLGPAERYRRWLAVSRGSVPIAVGTRATMFAPVADPGLFVVWDDGDDLHADPHMPYPQVRDVLTLRAHADKASLVVAGFARTAEAQLLVESGWAHAVVPSREQLRTAAPRVTPVGEDFDVARDEAARVARLPAVAFEAARQALAAEAPVLVQVPRRGYVPALACARCRAPAHCRRCAGPLALSEGHPPSCRWCGVPEGNFRCPSCGSARLRAVVVGSKRTAEELGRAFPGFPVRTSGAQEVLASVPAKPALVVCTPGAEPVAEAGYGAALLLDGWALLGRQDLRAAEETLRRWMAAAALVRPASAGGRIVVGAEAALTPVQALVRWDPAWHAERELAERRELGFPPAVRMASVEGTPDAVAALLAELALPPSGEVLGPVPLADESRERALVRVPRSDSRALAAALAAAQAQRVARKEPDPVRIQLDPLELI</sequence>
<reference evidence="11 12" key="1">
    <citation type="submission" date="2019-06" db="EMBL/GenBank/DDBJ databases">
        <title>Amycolatopsis alkalitolerans sp. nov., isolated from Gastrodia elata Blume.</title>
        <authorList>
            <person name="Narsing Rao M.P."/>
            <person name="Li W.J."/>
        </authorList>
    </citation>
    <scope>NUCLEOTIDE SEQUENCE [LARGE SCALE GENOMIC DNA]</scope>
    <source>
        <strain evidence="11 12">SYSUP0005</strain>
    </source>
</reference>
<keyword evidence="3 8" id="KW-0479">Metal-binding</keyword>
<dbReference type="GO" id="GO:1990077">
    <property type="term" value="C:primosome complex"/>
    <property type="evidence" value="ECO:0007669"/>
    <property type="project" value="UniProtKB-UniRule"/>
</dbReference>
<dbReference type="Gene3D" id="3.40.50.300">
    <property type="entry name" value="P-loop containing nucleotide triphosphate hydrolases"/>
    <property type="match status" value="1"/>
</dbReference>
<dbReference type="GO" id="GO:0006269">
    <property type="term" value="P:DNA replication, synthesis of primer"/>
    <property type="evidence" value="ECO:0007669"/>
    <property type="project" value="UniProtKB-KW"/>
</dbReference>
<comment type="cofactor">
    <cofactor evidence="8">
        <name>Zn(2+)</name>
        <dbReference type="ChEBI" id="CHEBI:29105"/>
    </cofactor>
    <text evidence="8">Binds 2 zinc ions per subunit.</text>
</comment>
<accession>A0A5C4LY20</accession>
<feature type="binding site" evidence="8">
    <location>
        <position position="414"/>
    </location>
    <ligand>
        <name>Zn(2+)</name>
        <dbReference type="ChEBI" id="CHEBI:29105"/>
        <label>1</label>
    </ligand>
</feature>
<comment type="subunit">
    <text evidence="8">Component of the replication restart primosome.</text>
</comment>
<organism evidence="11 12">
    <name type="scientific">Amycolatopsis alkalitolerans</name>
    <dbReference type="NCBI Taxonomy" id="2547244"/>
    <lineage>
        <taxon>Bacteria</taxon>
        <taxon>Bacillati</taxon>
        <taxon>Actinomycetota</taxon>
        <taxon>Actinomycetes</taxon>
        <taxon>Pseudonocardiales</taxon>
        <taxon>Pseudonocardiaceae</taxon>
        <taxon>Amycolatopsis</taxon>
    </lineage>
</organism>
<feature type="binding site" evidence="8">
    <location>
        <position position="423"/>
    </location>
    <ligand>
        <name>Zn(2+)</name>
        <dbReference type="ChEBI" id="CHEBI:29105"/>
        <label>2</label>
    </ligand>
</feature>
<evidence type="ECO:0000313" key="12">
    <source>
        <dbReference type="Proteomes" id="UP000305546"/>
    </source>
</evidence>
<keyword evidence="2 8" id="KW-0235">DNA replication</keyword>
<keyword evidence="5 8" id="KW-0862">Zinc</keyword>
<dbReference type="InterPro" id="IPR005259">
    <property type="entry name" value="PriA"/>
</dbReference>
<evidence type="ECO:0000256" key="6">
    <source>
        <dbReference type="ARBA" id="ARBA00022840"/>
    </source>
</evidence>
<dbReference type="GO" id="GO:0008270">
    <property type="term" value="F:zinc ion binding"/>
    <property type="evidence" value="ECO:0007669"/>
    <property type="project" value="UniProtKB-UniRule"/>
</dbReference>
<feature type="region of interest" description="Disordered" evidence="9">
    <location>
        <begin position="1"/>
        <end position="37"/>
    </location>
</feature>
<dbReference type="GO" id="GO:0005524">
    <property type="term" value="F:ATP binding"/>
    <property type="evidence" value="ECO:0007669"/>
    <property type="project" value="UniProtKB-UniRule"/>
</dbReference>
<evidence type="ECO:0000256" key="4">
    <source>
        <dbReference type="ARBA" id="ARBA00022741"/>
    </source>
</evidence>
<feature type="binding site" evidence="8">
    <location>
        <position position="420"/>
    </location>
    <ligand>
        <name>Zn(2+)</name>
        <dbReference type="ChEBI" id="CHEBI:29105"/>
        <label>2</label>
    </ligand>
</feature>
<dbReference type="GO" id="GO:0003677">
    <property type="term" value="F:DNA binding"/>
    <property type="evidence" value="ECO:0007669"/>
    <property type="project" value="UniProtKB-UniRule"/>
</dbReference>
<feature type="binding site" evidence="8">
    <location>
        <position position="449"/>
    </location>
    <ligand>
        <name>Zn(2+)</name>
        <dbReference type="ChEBI" id="CHEBI:29105"/>
        <label>1</label>
    </ligand>
</feature>
<dbReference type="RefSeq" id="WP_139098910.1">
    <property type="nucleotide sequence ID" value="NZ_VDFW01000022.1"/>
</dbReference>
<feature type="binding site" evidence="8">
    <location>
        <position position="440"/>
    </location>
    <ligand>
        <name>Zn(2+)</name>
        <dbReference type="ChEBI" id="CHEBI:29105"/>
        <label>2</label>
    </ligand>
</feature>
<dbReference type="PANTHER" id="PTHR30580:SF0">
    <property type="entry name" value="PRIMOSOMAL PROTEIN N"/>
    <property type="match status" value="1"/>
</dbReference>
<dbReference type="Pfam" id="PF17764">
    <property type="entry name" value="PriA_3primeBD"/>
    <property type="match status" value="1"/>
</dbReference>
<protein>
    <recommendedName>
        <fullName evidence="8">Probable replication restart protein PriA</fullName>
    </recommendedName>
    <alternativeName>
        <fullName evidence="8">Putative ATP-dependent DNA helicase PriA</fullName>
    </alternativeName>
</protein>
<evidence type="ECO:0000256" key="1">
    <source>
        <dbReference type="ARBA" id="ARBA00022515"/>
    </source>
</evidence>
<evidence type="ECO:0000256" key="8">
    <source>
        <dbReference type="HAMAP-Rule" id="MF_00983"/>
    </source>
</evidence>
<dbReference type="EMBL" id="VDFW01000022">
    <property type="protein sequence ID" value="TNC23063.1"/>
    <property type="molecule type" value="Genomic_DNA"/>
</dbReference>
<evidence type="ECO:0000259" key="10">
    <source>
        <dbReference type="Pfam" id="PF17764"/>
    </source>
</evidence>
<dbReference type="OrthoDB" id="3177118at2"/>
<dbReference type="GO" id="GO:0006310">
    <property type="term" value="P:DNA recombination"/>
    <property type="evidence" value="ECO:0007669"/>
    <property type="project" value="InterPro"/>
</dbReference>
<feature type="binding site" evidence="8">
    <location>
        <position position="452"/>
    </location>
    <ligand>
        <name>Zn(2+)</name>
        <dbReference type="ChEBI" id="CHEBI:29105"/>
        <label>1</label>
    </ligand>
</feature>
<evidence type="ECO:0000256" key="3">
    <source>
        <dbReference type="ARBA" id="ARBA00022723"/>
    </source>
</evidence>
<evidence type="ECO:0000313" key="11">
    <source>
        <dbReference type="EMBL" id="TNC23063.1"/>
    </source>
</evidence>
<keyword evidence="12" id="KW-1185">Reference proteome</keyword>
<feature type="binding site" evidence="8">
    <location>
        <position position="411"/>
    </location>
    <ligand>
        <name>Zn(2+)</name>
        <dbReference type="ChEBI" id="CHEBI:29105"/>
        <label>1</label>
    </ligand>
</feature>
<keyword evidence="6 8" id="KW-0067">ATP-binding</keyword>
<dbReference type="InterPro" id="IPR041222">
    <property type="entry name" value="PriA_3primeBD"/>
</dbReference>
<evidence type="ECO:0000256" key="2">
    <source>
        <dbReference type="ARBA" id="ARBA00022705"/>
    </source>
</evidence>
<keyword evidence="1 8" id="KW-0639">Primosome</keyword>
<dbReference type="GO" id="GO:0006302">
    <property type="term" value="P:double-strand break repair"/>
    <property type="evidence" value="ECO:0007669"/>
    <property type="project" value="InterPro"/>
</dbReference>
<feature type="domain" description="Primosomal protein N' 3' DNA-binding" evidence="10">
    <location>
        <begin position="42"/>
        <end position="141"/>
    </location>
</feature>
<dbReference type="GO" id="GO:0006270">
    <property type="term" value="P:DNA replication initiation"/>
    <property type="evidence" value="ECO:0007669"/>
    <property type="project" value="TreeGrafter"/>
</dbReference>
<feature type="binding site" evidence="8">
    <location>
        <position position="437"/>
    </location>
    <ligand>
        <name>Zn(2+)</name>
        <dbReference type="ChEBI" id="CHEBI:29105"/>
        <label>2</label>
    </ligand>
</feature>
<evidence type="ECO:0000256" key="9">
    <source>
        <dbReference type="SAM" id="MobiDB-lite"/>
    </source>
</evidence>
<comment type="caution">
    <text evidence="8">As this protein does not have any detectable helicase domains, it probably does not have helicase activity.</text>
</comment>
<gene>
    <name evidence="8" type="primary">priA</name>
    <name evidence="11" type="ORF">FG385_23360</name>
</gene>
<dbReference type="GO" id="GO:0043138">
    <property type="term" value="F:3'-5' DNA helicase activity"/>
    <property type="evidence" value="ECO:0007669"/>
    <property type="project" value="TreeGrafter"/>
</dbReference>
<dbReference type="PANTHER" id="PTHR30580">
    <property type="entry name" value="PRIMOSOMAL PROTEIN N"/>
    <property type="match status" value="1"/>
</dbReference>